<evidence type="ECO:0000313" key="3">
    <source>
        <dbReference type="EMBL" id="MCL6284407.1"/>
    </source>
</evidence>
<gene>
    <name evidence="3" type="ORF">M3P21_12810</name>
</gene>
<feature type="chain" id="PRO_5045602078" description="EF-hand domain-containing protein" evidence="1">
    <location>
        <begin position="24"/>
        <end position="184"/>
    </location>
</feature>
<dbReference type="InterPro" id="IPR018247">
    <property type="entry name" value="EF_Hand_1_Ca_BS"/>
</dbReference>
<dbReference type="Pfam" id="PF13202">
    <property type="entry name" value="EF-hand_5"/>
    <property type="match status" value="1"/>
</dbReference>
<feature type="signal peptide" evidence="1">
    <location>
        <begin position="1"/>
        <end position="23"/>
    </location>
</feature>
<dbReference type="InterPro" id="IPR002048">
    <property type="entry name" value="EF_hand_dom"/>
</dbReference>
<protein>
    <recommendedName>
        <fullName evidence="2">EF-hand domain-containing protein</fullName>
    </recommendedName>
</protein>
<dbReference type="InterPro" id="IPR011992">
    <property type="entry name" value="EF-hand-dom_pair"/>
</dbReference>
<dbReference type="RefSeq" id="WP_249710435.1">
    <property type="nucleotide sequence ID" value="NZ_JAMFMB010000015.1"/>
</dbReference>
<accession>A0ABT0Q3P1</accession>
<dbReference type="Proteomes" id="UP001203880">
    <property type="component" value="Unassembled WGS sequence"/>
</dbReference>
<keyword evidence="4" id="KW-1185">Reference proteome</keyword>
<dbReference type="SUPFAM" id="SSF47473">
    <property type="entry name" value="EF-hand"/>
    <property type="match status" value="1"/>
</dbReference>
<reference evidence="3" key="1">
    <citation type="submission" date="2022-05" db="EMBL/GenBank/DDBJ databases">
        <authorList>
            <person name="Park J.-S."/>
        </authorList>
    </citation>
    <scope>NUCLEOTIDE SEQUENCE</scope>
    <source>
        <strain evidence="3">2012CJ41-6</strain>
    </source>
</reference>
<comment type="caution">
    <text evidence="3">The sequence shown here is derived from an EMBL/GenBank/DDBJ whole genome shotgun (WGS) entry which is preliminary data.</text>
</comment>
<sequence>MRALRCLFLSLLFWCGVARAVMAQDLAGFLEEELLNLLGTEPDKFYTVVTDAIIGYGQGGRIDRPGIEAMIAVRLGTLRAGHYRRLNLADLDNDGSVTRSEVGTVLPTLSAGLRARLVRLHRYADEDADGTVTTQELRGFAEAEAVSSMGAANIEELRRIMLIDLDRDGWATLDELSELQQIVG</sequence>
<evidence type="ECO:0000256" key="1">
    <source>
        <dbReference type="SAM" id="SignalP"/>
    </source>
</evidence>
<dbReference type="EMBL" id="JAMFMB010000015">
    <property type="protein sequence ID" value="MCL6284407.1"/>
    <property type="molecule type" value="Genomic_DNA"/>
</dbReference>
<proteinExistence type="predicted"/>
<dbReference type="Gene3D" id="1.10.238.10">
    <property type="entry name" value="EF-hand"/>
    <property type="match status" value="1"/>
</dbReference>
<evidence type="ECO:0000313" key="4">
    <source>
        <dbReference type="Proteomes" id="UP001203880"/>
    </source>
</evidence>
<dbReference type="PROSITE" id="PS00018">
    <property type="entry name" value="EF_HAND_1"/>
    <property type="match status" value="1"/>
</dbReference>
<name>A0ABT0Q3P1_9RHOB</name>
<organism evidence="3 4">
    <name type="scientific">Ruegeria spongiae</name>
    <dbReference type="NCBI Taxonomy" id="2942209"/>
    <lineage>
        <taxon>Bacteria</taxon>
        <taxon>Pseudomonadati</taxon>
        <taxon>Pseudomonadota</taxon>
        <taxon>Alphaproteobacteria</taxon>
        <taxon>Rhodobacterales</taxon>
        <taxon>Roseobacteraceae</taxon>
        <taxon>Ruegeria</taxon>
    </lineage>
</organism>
<feature type="domain" description="EF-hand" evidence="2">
    <location>
        <begin position="87"/>
        <end position="105"/>
    </location>
</feature>
<keyword evidence="1" id="KW-0732">Signal</keyword>
<evidence type="ECO:0000259" key="2">
    <source>
        <dbReference type="Pfam" id="PF13202"/>
    </source>
</evidence>